<accession>A0AAI9V089</accession>
<keyword evidence="2" id="KW-1185">Reference proteome</keyword>
<organism evidence="1 2">
    <name type="scientific">Colletotrichum melonis</name>
    <dbReference type="NCBI Taxonomy" id="1209925"/>
    <lineage>
        <taxon>Eukaryota</taxon>
        <taxon>Fungi</taxon>
        <taxon>Dikarya</taxon>
        <taxon>Ascomycota</taxon>
        <taxon>Pezizomycotina</taxon>
        <taxon>Sordariomycetes</taxon>
        <taxon>Hypocreomycetidae</taxon>
        <taxon>Glomerellales</taxon>
        <taxon>Glomerellaceae</taxon>
        <taxon>Colletotrichum</taxon>
        <taxon>Colletotrichum acutatum species complex</taxon>
    </lineage>
</organism>
<protein>
    <submittedName>
        <fullName evidence="1">Uncharacterized protein</fullName>
    </submittedName>
</protein>
<evidence type="ECO:0000313" key="2">
    <source>
        <dbReference type="Proteomes" id="UP001239795"/>
    </source>
</evidence>
<dbReference type="Proteomes" id="UP001239795">
    <property type="component" value="Unassembled WGS sequence"/>
</dbReference>
<dbReference type="AlphaFoldDB" id="A0AAI9V089"/>
<reference evidence="1 2" key="1">
    <citation type="submission" date="2016-10" db="EMBL/GenBank/DDBJ databases">
        <title>The genome sequence of Colletotrichum fioriniae PJ7.</title>
        <authorList>
            <person name="Baroncelli R."/>
        </authorList>
    </citation>
    <scope>NUCLEOTIDE SEQUENCE [LARGE SCALE GENOMIC DNA]</scope>
    <source>
        <strain evidence="1">Col 31</strain>
    </source>
</reference>
<evidence type="ECO:0000313" key="1">
    <source>
        <dbReference type="EMBL" id="KAK1467021.1"/>
    </source>
</evidence>
<comment type="caution">
    <text evidence="1">The sequence shown here is derived from an EMBL/GenBank/DDBJ whole genome shotgun (WGS) entry which is preliminary data.</text>
</comment>
<dbReference type="EMBL" id="MLGG01000002">
    <property type="protein sequence ID" value="KAK1467021.1"/>
    <property type="molecule type" value="Genomic_DNA"/>
</dbReference>
<feature type="non-terminal residue" evidence="1">
    <location>
        <position position="1"/>
    </location>
</feature>
<proteinExistence type="predicted"/>
<name>A0AAI9V089_9PEZI</name>
<sequence>SPHARNGGFGERRGADTQGPLPALLHLLYEFTAWKPWKKPTEISIHGNHSTSYTTAAETIPILETRMNGSLWEAQPLYVCSVRTFCSYVRLIILTFIEYGHGLQSKERIQRRGSFSAQSTSSHIWRFGKVVCPSSTSGGITGAIP</sequence>
<gene>
    <name evidence="1" type="ORF">CMEL01_11014</name>
</gene>